<proteinExistence type="predicted"/>
<evidence type="ECO:0000313" key="1">
    <source>
        <dbReference type="EMBL" id="AHY45107.1"/>
    </source>
</evidence>
<reference evidence="1 2" key="1">
    <citation type="submission" date="2014-03" db="EMBL/GenBank/DDBJ databases">
        <title>Complete genome sequence of Pseudomonas stutzeri 19SMN4.</title>
        <authorList>
            <person name="Brunet-Galmes I."/>
            <person name="Nogales B."/>
            <person name="Busquets A."/>
            <person name="Pena A."/>
            <person name="Gomila M."/>
            <person name="Garcia-Valdes E."/>
            <person name="Lalucat J."/>
            <person name="Bennasar A."/>
            <person name="Bosch R."/>
        </authorList>
    </citation>
    <scope>NUCLEOTIDE SEQUENCE [LARGE SCALE GENOMIC DNA]</scope>
    <source>
        <strain evidence="1 2">19SMN4</strain>
    </source>
</reference>
<accession>A0A023WY21</accession>
<dbReference type="KEGG" id="pstu:UIB01_10180"/>
<dbReference type="PATRIC" id="fig|316.97.peg.2039"/>
<protein>
    <submittedName>
        <fullName evidence="1">Uncharacterized protein</fullName>
    </submittedName>
</protein>
<organism evidence="1 2">
    <name type="scientific">Stutzerimonas stutzeri</name>
    <name type="common">Pseudomonas stutzeri</name>
    <dbReference type="NCBI Taxonomy" id="316"/>
    <lineage>
        <taxon>Bacteria</taxon>
        <taxon>Pseudomonadati</taxon>
        <taxon>Pseudomonadota</taxon>
        <taxon>Gammaproteobacteria</taxon>
        <taxon>Pseudomonadales</taxon>
        <taxon>Pseudomonadaceae</taxon>
        <taxon>Stutzerimonas</taxon>
    </lineage>
</organism>
<gene>
    <name evidence="1" type="ORF">UIB01_10180</name>
</gene>
<name>A0A023WY21_STUST</name>
<dbReference type="AlphaFoldDB" id="A0A023WY21"/>
<sequence length="81" mass="9201">MIEGTLIDMLCEDQELGYRQERSRARLAAAWRIGRRFRCNKGPMQAFVAIDRSAEPESIDQRRQAGIAADQGLCADFTHCE</sequence>
<dbReference type="EMBL" id="CP007509">
    <property type="protein sequence ID" value="AHY45107.1"/>
    <property type="molecule type" value="Genomic_DNA"/>
</dbReference>
<evidence type="ECO:0000313" key="2">
    <source>
        <dbReference type="Proteomes" id="UP000025238"/>
    </source>
</evidence>
<dbReference type="Proteomes" id="UP000025238">
    <property type="component" value="Chromosome"/>
</dbReference>